<protein>
    <submittedName>
        <fullName evidence="5">CID domain-containing protein 1</fullName>
    </submittedName>
</protein>
<dbReference type="GO" id="GO:0031124">
    <property type="term" value="P:mRNA 3'-end processing"/>
    <property type="evidence" value="ECO:0007669"/>
    <property type="project" value="TreeGrafter"/>
</dbReference>
<dbReference type="InterPro" id="IPR008942">
    <property type="entry name" value="ENTH_VHS"/>
</dbReference>
<organism evidence="5 6">
    <name type="scientific">Dorcoceras hygrometricum</name>
    <dbReference type="NCBI Taxonomy" id="472368"/>
    <lineage>
        <taxon>Eukaryota</taxon>
        <taxon>Viridiplantae</taxon>
        <taxon>Streptophyta</taxon>
        <taxon>Embryophyta</taxon>
        <taxon>Tracheophyta</taxon>
        <taxon>Spermatophyta</taxon>
        <taxon>Magnoliopsida</taxon>
        <taxon>eudicotyledons</taxon>
        <taxon>Gunneridae</taxon>
        <taxon>Pentapetalae</taxon>
        <taxon>asterids</taxon>
        <taxon>lamiids</taxon>
        <taxon>Lamiales</taxon>
        <taxon>Gesneriaceae</taxon>
        <taxon>Didymocarpoideae</taxon>
        <taxon>Trichosporeae</taxon>
        <taxon>Loxocarpinae</taxon>
        <taxon>Dorcoceras</taxon>
    </lineage>
</organism>
<dbReference type="PANTHER" id="PTHR12460">
    <property type="entry name" value="CYCLIN-DEPENDENT KINASE INHIBITOR-RELATED PROTEIN"/>
    <property type="match status" value="1"/>
</dbReference>
<dbReference type="PANTHER" id="PTHR12460:SF27">
    <property type="entry name" value="ENTH_VHS FAMILY PROTEIN"/>
    <property type="match status" value="1"/>
</dbReference>
<evidence type="ECO:0000256" key="1">
    <source>
        <dbReference type="ARBA" id="ARBA00022664"/>
    </source>
</evidence>
<dbReference type="Proteomes" id="UP000250235">
    <property type="component" value="Unassembled WGS sequence"/>
</dbReference>
<evidence type="ECO:0000259" key="4">
    <source>
        <dbReference type="PROSITE" id="PS51391"/>
    </source>
</evidence>
<keyword evidence="2" id="KW-0175">Coiled coil</keyword>
<evidence type="ECO:0000256" key="3">
    <source>
        <dbReference type="SAM" id="MobiDB-lite"/>
    </source>
</evidence>
<feature type="domain" description="CID" evidence="4">
    <location>
        <begin position="1"/>
        <end position="81"/>
    </location>
</feature>
<dbReference type="Gene3D" id="1.25.40.90">
    <property type="match status" value="1"/>
</dbReference>
<feature type="coiled-coil region" evidence="2">
    <location>
        <begin position="165"/>
        <end position="238"/>
    </location>
</feature>
<dbReference type="InterPro" id="IPR006569">
    <property type="entry name" value="CID_dom"/>
</dbReference>
<keyword evidence="6" id="KW-1185">Reference proteome</keyword>
<dbReference type="SMART" id="SM00582">
    <property type="entry name" value="RPR"/>
    <property type="match status" value="1"/>
</dbReference>
<gene>
    <name evidence="5" type="ORF">F511_31609</name>
</gene>
<name>A0A2Z7D7Y0_9LAMI</name>
<evidence type="ECO:0000313" key="5">
    <source>
        <dbReference type="EMBL" id="KZV55117.1"/>
    </source>
</evidence>
<dbReference type="PROSITE" id="PS51391">
    <property type="entry name" value="CID"/>
    <property type="match status" value="1"/>
</dbReference>
<dbReference type="Pfam" id="PF04818">
    <property type="entry name" value="CID"/>
    <property type="match status" value="1"/>
</dbReference>
<dbReference type="GO" id="GO:0000993">
    <property type="term" value="F:RNA polymerase II complex binding"/>
    <property type="evidence" value="ECO:0007669"/>
    <property type="project" value="TreeGrafter"/>
</dbReference>
<feature type="region of interest" description="Disordered" evidence="3">
    <location>
        <begin position="315"/>
        <end position="338"/>
    </location>
</feature>
<accession>A0A2Z7D7Y0</accession>
<dbReference type="SUPFAM" id="SSF48464">
    <property type="entry name" value="ENTH/VHS domain"/>
    <property type="match status" value="1"/>
</dbReference>
<evidence type="ECO:0000313" key="6">
    <source>
        <dbReference type="Proteomes" id="UP000250235"/>
    </source>
</evidence>
<keyword evidence="1" id="KW-0507">mRNA processing</keyword>
<dbReference type="EMBL" id="KQ989010">
    <property type="protein sequence ID" value="KZV55117.1"/>
    <property type="molecule type" value="Genomic_DNA"/>
</dbReference>
<dbReference type="GO" id="GO:0005634">
    <property type="term" value="C:nucleus"/>
    <property type="evidence" value="ECO:0007669"/>
    <property type="project" value="UniProtKB-ARBA"/>
</dbReference>
<evidence type="ECO:0000256" key="2">
    <source>
        <dbReference type="SAM" id="Coils"/>
    </source>
</evidence>
<reference evidence="5 6" key="1">
    <citation type="journal article" date="2015" name="Proc. Natl. Acad. Sci. U.S.A.">
        <title>The resurrection genome of Boea hygrometrica: A blueprint for survival of dehydration.</title>
        <authorList>
            <person name="Xiao L."/>
            <person name="Yang G."/>
            <person name="Zhang L."/>
            <person name="Yang X."/>
            <person name="Zhao S."/>
            <person name="Ji Z."/>
            <person name="Zhou Q."/>
            <person name="Hu M."/>
            <person name="Wang Y."/>
            <person name="Chen M."/>
            <person name="Xu Y."/>
            <person name="Jin H."/>
            <person name="Xiao X."/>
            <person name="Hu G."/>
            <person name="Bao F."/>
            <person name="Hu Y."/>
            <person name="Wan P."/>
            <person name="Li L."/>
            <person name="Deng X."/>
            <person name="Kuang T."/>
            <person name="Xiang C."/>
            <person name="Zhu J.K."/>
            <person name="Oliver M.J."/>
            <person name="He Y."/>
        </authorList>
    </citation>
    <scope>NUCLEOTIDE SEQUENCE [LARGE SCALE GENOMIC DNA]</scope>
    <source>
        <strain evidence="6">cv. XS01</strain>
    </source>
</reference>
<dbReference type="OrthoDB" id="10069473at2759"/>
<dbReference type="AlphaFoldDB" id="A0A2Z7D7Y0"/>
<sequence>MAQKVPLLYLANDILQNSKRRGNEFVTEFWKVLPSAIKEVENKGDDRGKNVVSRLVGIWEERRVFGSRAQNLRDAMLGVELPPPLELGKKRSRSVRIVKRDSRSIRTKLSVGGTTEKIVSAFHLVQSECAKEDEEMNKCKSAIHRVRKMENDVSIASTNARDPSRKTLAKALEEEEAVLKQCIEKLQVVEANRLALVSQLRDALHEQESELENVRTQMQVAEAQVDEAASMRKQLEEDRVFTIKPSPTSSLANAKPEEMTKKTAAAIAAEVADKLTASSSSKDIMISALSSLAAEEATNAALMNSLASSTAFNSSATQKSIPDPNFLGQPNPENSSYQSFLPQASIQGQISNTPALYHSTLNPPPFQYLQPPGGNVVSYEYGNLPPLPPVPPPPVLPSYMVSPMVSLNQNQMHLAQQQTRSGVQPSTLSMQQPMLLPQQLPLPPNFRPLAPGHSPGVLYYNHPYH</sequence>
<proteinExistence type="predicted"/>